<dbReference type="PANTHER" id="PTHR43095:SF5">
    <property type="entry name" value="XYLULOSE KINASE"/>
    <property type="match status" value="1"/>
</dbReference>
<evidence type="ECO:0000256" key="3">
    <source>
        <dbReference type="ARBA" id="ARBA00022679"/>
    </source>
</evidence>
<organism evidence="13 14">
    <name type="scientific">Leptolinea tardivitalis</name>
    <dbReference type="NCBI Taxonomy" id="229920"/>
    <lineage>
        <taxon>Bacteria</taxon>
        <taxon>Bacillati</taxon>
        <taxon>Chloroflexota</taxon>
        <taxon>Anaerolineae</taxon>
        <taxon>Anaerolineales</taxon>
        <taxon>Anaerolineaceae</taxon>
        <taxon>Leptolinea</taxon>
    </lineage>
</organism>
<keyword evidence="6 8" id="KW-0067">ATP-binding</keyword>
<evidence type="ECO:0000313" key="14">
    <source>
        <dbReference type="Proteomes" id="UP000050430"/>
    </source>
</evidence>
<dbReference type="InterPro" id="IPR006000">
    <property type="entry name" value="Xylulokinase"/>
</dbReference>
<keyword evidence="5 8" id="KW-0418">Kinase</keyword>
<dbReference type="Pfam" id="PF02782">
    <property type="entry name" value="FGGY_C"/>
    <property type="match status" value="1"/>
</dbReference>
<dbReference type="PANTHER" id="PTHR43095">
    <property type="entry name" value="SUGAR KINASE"/>
    <property type="match status" value="1"/>
</dbReference>
<dbReference type="PATRIC" id="fig|229920.5.peg.409"/>
<proteinExistence type="inferred from homology"/>
<comment type="catalytic activity">
    <reaction evidence="8 10">
        <text>D-xylulose + ATP = D-xylulose 5-phosphate + ADP + H(+)</text>
        <dbReference type="Rhea" id="RHEA:10964"/>
        <dbReference type="ChEBI" id="CHEBI:15378"/>
        <dbReference type="ChEBI" id="CHEBI:17140"/>
        <dbReference type="ChEBI" id="CHEBI:30616"/>
        <dbReference type="ChEBI" id="CHEBI:57737"/>
        <dbReference type="ChEBI" id="CHEBI:456216"/>
        <dbReference type="EC" id="2.7.1.17"/>
    </reaction>
</comment>
<comment type="caution">
    <text evidence="13">The sequence shown here is derived from an EMBL/GenBank/DDBJ whole genome shotgun (WGS) entry which is preliminary data.</text>
</comment>
<evidence type="ECO:0000256" key="9">
    <source>
        <dbReference type="RuleBase" id="RU003733"/>
    </source>
</evidence>
<dbReference type="GO" id="GO:0005524">
    <property type="term" value="F:ATP binding"/>
    <property type="evidence" value="ECO:0007669"/>
    <property type="project" value="UniProtKB-UniRule"/>
</dbReference>
<dbReference type="CDD" id="cd07808">
    <property type="entry name" value="ASKHA_NBD_FGGY_EcXK-like"/>
    <property type="match status" value="1"/>
</dbReference>
<dbReference type="InterPro" id="IPR018483">
    <property type="entry name" value="Carb_kinase_FGGY_CS"/>
</dbReference>
<dbReference type="InterPro" id="IPR018484">
    <property type="entry name" value="FGGY_N"/>
</dbReference>
<dbReference type="PROSITE" id="PS00933">
    <property type="entry name" value="FGGY_KINASES_1"/>
    <property type="match status" value="1"/>
</dbReference>
<evidence type="ECO:0000256" key="10">
    <source>
        <dbReference type="RuleBase" id="RU364073"/>
    </source>
</evidence>
<gene>
    <name evidence="8 10" type="primary">xylB</name>
    <name evidence="13" type="ORF">ADM99_15230</name>
</gene>
<dbReference type="InterPro" id="IPR043129">
    <property type="entry name" value="ATPase_NBD"/>
</dbReference>
<feature type="site" description="Important for activity" evidence="8">
    <location>
        <position position="9"/>
    </location>
</feature>
<dbReference type="InterPro" id="IPR050406">
    <property type="entry name" value="FGGY_Carb_Kinase"/>
</dbReference>
<dbReference type="GO" id="GO:0005998">
    <property type="term" value="P:xylulose catabolic process"/>
    <property type="evidence" value="ECO:0007669"/>
    <property type="project" value="UniProtKB-UniRule"/>
</dbReference>
<keyword evidence="14" id="KW-1185">Reference proteome</keyword>
<evidence type="ECO:0000313" key="13">
    <source>
        <dbReference type="EMBL" id="KPL70739.1"/>
    </source>
</evidence>
<feature type="active site" description="Proton acceptor" evidence="8">
    <location>
        <position position="241"/>
    </location>
</feature>
<dbReference type="Pfam" id="PF00370">
    <property type="entry name" value="FGGY_N"/>
    <property type="match status" value="1"/>
</dbReference>
<dbReference type="EC" id="2.7.1.17" evidence="8 10"/>
<comment type="similarity">
    <text evidence="1 8 9">Belongs to the FGGY kinase family.</text>
</comment>
<keyword evidence="4 8" id="KW-0547">Nucleotide-binding</keyword>
<dbReference type="STRING" id="229920.ADM99_15230"/>
<protein>
    <recommendedName>
        <fullName evidence="8 10">Xylulose kinase</fullName>
        <shortName evidence="8 10">Xylulokinase</shortName>
        <ecNumber evidence="8 10">2.7.1.17</ecNumber>
    </recommendedName>
</protein>
<feature type="domain" description="Carbohydrate kinase FGGY C-terminal" evidence="12">
    <location>
        <begin position="258"/>
        <end position="444"/>
    </location>
</feature>
<dbReference type="EMBL" id="LGCK01000014">
    <property type="protein sequence ID" value="KPL70739.1"/>
    <property type="molecule type" value="Genomic_DNA"/>
</dbReference>
<feature type="binding site" evidence="8">
    <location>
        <begin position="82"/>
        <end position="83"/>
    </location>
    <ligand>
        <name>substrate</name>
    </ligand>
</feature>
<keyword evidence="3 8" id="KW-0808">Transferase</keyword>
<dbReference type="AlphaFoldDB" id="A0A0P6X8Y7"/>
<evidence type="ECO:0000259" key="12">
    <source>
        <dbReference type="Pfam" id="PF02782"/>
    </source>
</evidence>
<dbReference type="PROSITE" id="PS00445">
    <property type="entry name" value="FGGY_KINASES_2"/>
    <property type="match status" value="1"/>
</dbReference>
<dbReference type="RefSeq" id="WP_062422375.1">
    <property type="nucleotide sequence ID" value="NZ_BBYA01000010.1"/>
</dbReference>
<evidence type="ECO:0000256" key="1">
    <source>
        <dbReference type="ARBA" id="ARBA00009156"/>
    </source>
</evidence>
<evidence type="ECO:0000256" key="5">
    <source>
        <dbReference type="ARBA" id="ARBA00022777"/>
    </source>
</evidence>
<keyword evidence="7 8" id="KW-0119">Carbohydrate metabolism</keyword>
<dbReference type="Gene3D" id="3.30.420.40">
    <property type="match status" value="2"/>
</dbReference>
<dbReference type="InterPro" id="IPR000577">
    <property type="entry name" value="Carb_kinase_FGGY"/>
</dbReference>
<sequence length="499" mass="53242">MKTLFLGIDVSTTGSKALLVDEQGNVAATAVNEHSISTPKPLWSEQDPQEWWTAAAKSIRDALKQAGVSGEAVKAIGLTGQMHGLVMLDDKGTVLRPAILWNDQRTAEECEEITQKVGFDKLLRICGNKALTGFTAPKILWVRKHEPEVYARTAHILLPKDYVRYRLTGDFAVDKADGSGMILFDLNRRDWSPDLLKTLDIPESWLPKSYEGPEITGVVSASAAELTGLKAGTPVVGGGGDQAAQAVGVGAVTPGIVALTLGTSGVVFATTPSPLIEPQGRLHAFCHSVPGAWHFMGVMLSAAGSLRWYRDTLAPGMGYDDLLAPAADVPAGSEGLLFLPYLTGERTPYPDPLARGAFVGLTIRHTKAHMTRSVIEGVSFGLRDSMELIKNAGLGAINQVRVSGGGARSPLWRQMLSDVMDSELVTVNTTEGAAFGAALLAGVGAGTWKSVEESCNATIKTMEKTTPDRASVKIYESYYQQYTALYPALKPSFDGVAAL</sequence>
<dbReference type="InterPro" id="IPR018485">
    <property type="entry name" value="FGGY_C"/>
</dbReference>
<feature type="domain" description="Carbohydrate kinase FGGY N-terminal" evidence="11">
    <location>
        <begin position="5"/>
        <end position="248"/>
    </location>
</feature>
<dbReference type="GO" id="GO:0004856">
    <property type="term" value="F:D-xylulokinase activity"/>
    <property type="evidence" value="ECO:0007669"/>
    <property type="project" value="UniProtKB-UniRule"/>
</dbReference>
<dbReference type="Proteomes" id="UP000050430">
    <property type="component" value="Unassembled WGS sequence"/>
</dbReference>
<evidence type="ECO:0000256" key="2">
    <source>
        <dbReference type="ARBA" id="ARBA00022629"/>
    </source>
</evidence>
<evidence type="ECO:0000256" key="4">
    <source>
        <dbReference type="ARBA" id="ARBA00022741"/>
    </source>
</evidence>
<evidence type="ECO:0000256" key="6">
    <source>
        <dbReference type="ARBA" id="ARBA00022840"/>
    </source>
</evidence>
<evidence type="ECO:0000259" key="11">
    <source>
        <dbReference type="Pfam" id="PF00370"/>
    </source>
</evidence>
<dbReference type="HAMAP" id="MF_02220">
    <property type="entry name" value="XylB"/>
    <property type="match status" value="1"/>
</dbReference>
<dbReference type="OrthoDB" id="9805576at2"/>
<accession>A0A0P6X8Y7</accession>
<name>A0A0P6X8Y7_9CHLR</name>
<dbReference type="NCBIfam" id="TIGR01312">
    <property type="entry name" value="XylB"/>
    <property type="match status" value="1"/>
</dbReference>
<dbReference type="GO" id="GO:0042732">
    <property type="term" value="P:D-xylose metabolic process"/>
    <property type="evidence" value="ECO:0007669"/>
    <property type="project" value="UniProtKB-KW"/>
</dbReference>
<dbReference type="PIRSF" id="PIRSF000538">
    <property type="entry name" value="GlpK"/>
    <property type="match status" value="1"/>
</dbReference>
<reference evidence="13 14" key="1">
    <citation type="submission" date="2015-07" db="EMBL/GenBank/DDBJ databases">
        <title>Genome sequence of Leptolinea tardivitalis DSM 16556.</title>
        <authorList>
            <person name="Hemp J."/>
            <person name="Ward L.M."/>
            <person name="Pace L.A."/>
            <person name="Fischer W.W."/>
        </authorList>
    </citation>
    <scope>NUCLEOTIDE SEQUENCE [LARGE SCALE GENOMIC DNA]</scope>
    <source>
        <strain evidence="13 14">YMTK-2</strain>
    </source>
</reference>
<keyword evidence="2 8" id="KW-0859">Xylose metabolism</keyword>
<dbReference type="SUPFAM" id="SSF53067">
    <property type="entry name" value="Actin-like ATPase domain"/>
    <property type="match status" value="2"/>
</dbReference>
<comment type="function">
    <text evidence="8">Catalyzes the phosphorylation of D-xylulose to D-xylulose 5-phosphate.</text>
</comment>
<evidence type="ECO:0000256" key="7">
    <source>
        <dbReference type="ARBA" id="ARBA00023277"/>
    </source>
</evidence>
<evidence type="ECO:0000256" key="8">
    <source>
        <dbReference type="HAMAP-Rule" id="MF_02220"/>
    </source>
</evidence>